<evidence type="ECO:0000256" key="1">
    <source>
        <dbReference type="ARBA" id="ARBA00004127"/>
    </source>
</evidence>
<evidence type="ECO:0000256" key="4">
    <source>
        <dbReference type="ARBA" id="ARBA00023136"/>
    </source>
</evidence>
<evidence type="ECO:0000256" key="3">
    <source>
        <dbReference type="ARBA" id="ARBA00022989"/>
    </source>
</evidence>
<evidence type="ECO:0000313" key="5">
    <source>
        <dbReference type="EMBL" id="ARJ06375.1"/>
    </source>
</evidence>
<dbReference type="AlphaFoldDB" id="A0A1X9LME5"/>
<dbReference type="EMBL" id="CP020715">
    <property type="protein sequence ID" value="ARJ06375.1"/>
    <property type="molecule type" value="Genomic_DNA"/>
</dbReference>
<proteinExistence type="predicted"/>
<evidence type="ECO:0000313" key="6">
    <source>
        <dbReference type="Proteomes" id="UP000192775"/>
    </source>
</evidence>
<comment type="subcellular location">
    <subcellularLocation>
        <location evidence="1">Endomembrane system</location>
        <topology evidence="1">Multi-pass membrane protein</topology>
    </subcellularLocation>
</comment>
<name>A0A1X9LME5_9MICO</name>
<organism evidence="5 6">
    <name type="scientific">Cnuibacter physcomitrellae</name>
    <dbReference type="NCBI Taxonomy" id="1619308"/>
    <lineage>
        <taxon>Bacteria</taxon>
        <taxon>Bacillati</taxon>
        <taxon>Actinomycetota</taxon>
        <taxon>Actinomycetes</taxon>
        <taxon>Micrococcales</taxon>
        <taxon>Microbacteriaceae</taxon>
        <taxon>Cnuibacter</taxon>
    </lineage>
</organism>
<keyword evidence="3" id="KW-1133">Transmembrane helix</keyword>
<gene>
    <name evidence="5" type="ORF">B5808_15000</name>
</gene>
<evidence type="ECO:0000256" key="2">
    <source>
        <dbReference type="ARBA" id="ARBA00022692"/>
    </source>
</evidence>
<accession>A0A1X9LME5</accession>
<dbReference type="GO" id="GO:0012505">
    <property type="term" value="C:endomembrane system"/>
    <property type="evidence" value="ECO:0007669"/>
    <property type="project" value="UniProtKB-SubCell"/>
</dbReference>
<dbReference type="Proteomes" id="UP000192775">
    <property type="component" value="Chromosome"/>
</dbReference>
<dbReference type="RefSeq" id="WP_085020513.1">
    <property type="nucleotide sequence ID" value="NZ_CP020715.1"/>
</dbReference>
<dbReference type="KEGG" id="cphy:B5808_15000"/>
<dbReference type="Pfam" id="PF04191">
    <property type="entry name" value="PEMT"/>
    <property type="match status" value="1"/>
</dbReference>
<dbReference type="InterPro" id="IPR007318">
    <property type="entry name" value="Phopholipid_MeTrfase"/>
</dbReference>
<reference evidence="5 6" key="1">
    <citation type="submission" date="2017-04" db="EMBL/GenBank/DDBJ databases">
        <authorList>
            <person name="Afonso C.L."/>
            <person name="Miller P.J."/>
            <person name="Scott M.A."/>
            <person name="Spackman E."/>
            <person name="Goraichik I."/>
            <person name="Dimitrov K.M."/>
            <person name="Suarez D.L."/>
            <person name="Swayne D.E."/>
        </authorList>
    </citation>
    <scope>NUCLEOTIDE SEQUENCE [LARGE SCALE GENOMIC DNA]</scope>
    <source>
        <strain evidence="6">XA(T)</strain>
    </source>
</reference>
<keyword evidence="2" id="KW-0812">Transmembrane</keyword>
<dbReference type="Gene3D" id="1.20.120.1630">
    <property type="match status" value="1"/>
</dbReference>
<protein>
    <submittedName>
        <fullName evidence="5">Uncharacterized protein</fullName>
    </submittedName>
</protein>
<keyword evidence="4" id="KW-0472">Membrane</keyword>
<keyword evidence="6" id="KW-1185">Reference proteome</keyword>
<sequence length="335" mass="34691">MRVRASVRGIVLPAGGSRASTRGIAVPAGLGRLYFAAQAGAGAAWWVAVFTVPLVREATLGTIDPTLMALADVPLFVVASALAAVGVRGAAYVATGWTLLVAAALAVYATITTEAGWGVLAMIAASAASVVALCAIRWGRIPTAWVVQGPFGFRPAAAGRSSAAHVLATLGQIVLFWGFFLVVVPLVISALEQRWGVALPLPAPVATGVAIAGAVVLALASALGLWSGVTMSALGDGTPLPAAMTTRLVVAGPYRWVRNPMALAGITQGAAVGLLLGSWLVVLYAVAGSAVWNHVVRPHEEHDLEARFGADFDEYRAHVRCWLPRLTPYRSVPPR</sequence>
<dbReference type="STRING" id="1619308.B5808_15000"/>